<feature type="coiled-coil region" evidence="7">
    <location>
        <begin position="180"/>
        <end position="207"/>
    </location>
</feature>
<dbReference type="KEGG" id="tva:5468068"/>
<accession>A2DAL0</accession>
<comment type="similarity">
    <text evidence="2">Belongs to the CLUAP1 family.</text>
</comment>
<dbReference type="EMBL" id="DS113183">
    <property type="protein sequence ID" value="EAY22513.1"/>
    <property type="molecule type" value="Genomic_DNA"/>
</dbReference>
<dbReference type="Pfam" id="PF10234">
    <property type="entry name" value="Cluap1"/>
    <property type="match status" value="1"/>
</dbReference>
<sequence>MTYRELRQFTEIVRILGYPNPVGIDSFDTPNFGLMANLLHWLATLYDPEIVVLVELSNEYGRVEFVRGIVQQLAIKSGIRLNPRKLYASDRYAVRELLKIATPIYRGVKCAEDKRGTVSTSFPKNQNTQKISQLSATVPRHSVELYDQLDKEVQIRETRTKILATVPSLDDFEKQVLEAVDGTSARLDQLNKELDRFNSDEDALNTKIRQRKHEYDRQSKRLMSVQTIRPAYMDEYEMLEQELSEQFKTYFQHYRNVDYFEKELLKHTDKVKKSNAVFQARAEKRLEKERNHLVDDLAISFDKRGDQVDSDIDADNLPSGLIADSDF</sequence>
<dbReference type="AlphaFoldDB" id="A2DAL0"/>
<keyword evidence="3" id="KW-0970">Cilium biogenesis/degradation</keyword>
<evidence type="ECO:0000313" key="9">
    <source>
        <dbReference type="Proteomes" id="UP000001542"/>
    </source>
</evidence>
<keyword evidence="9" id="KW-1185">Reference proteome</keyword>
<evidence type="ECO:0000256" key="5">
    <source>
        <dbReference type="ARBA" id="ARBA00023069"/>
    </source>
</evidence>
<dbReference type="OMA" id="RKVYGNM"/>
<dbReference type="SMR" id="A2DAL0"/>
<dbReference type="GO" id="GO:0005815">
    <property type="term" value="C:microtubule organizing center"/>
    <property type="evidence" value="ECO:0000318"/>
    <property type="project" value="GO_Central"/>
</dbReference>
<dbReference type="InParanoid" id="A2DAL0"/>
<dbReference type="OrthoDB" id="438545at2759"/>
<dbReference type="VEuPathDB" id="TrichDB:TVAG_035360"/>
<evidence type="ECO:0008006" key="10">
    <source>
        <dbReference type="Google" id="ProtNLM"/>
    </source>
</evidence>
<dbReference type="GO" id="GO:0060271">
    <property type="term" value="P:cilium assembly"/>
    <property type="evidence" value="ECO:0000318"/>
    <property type="project" value="GO_Central"/>
</dbReference>
<name>A2DAL0_TRIV3</name>
<dbReference type="VEuPathDB" id="TrichDB:TVAGG3_0811540"/>
<gene>
    <name evidence="8" type="ORF">TVAG_035360</name>
</gene>
<comment type="subcellular location">
    <subcellularLocation>
        <location evidence="1">Cell projection</location>
        <location evidence="1">Cilium</location>
    </subcellularLocation>
</comment>
<dbReference type="PANTHER" id="PTHR21547:SF0">
    <property type="entry name" value="CLUSTERIN-ASSOCIATED PROTEIN 1"/>
    <property type="match status" value="1"/>
</dbReference>
<dbReference type="InterPro" id="IPR019366">
    <property type="entry name" value="Clusterin-associated_protein-1"/>
</dbReference>
<evidence type="ECO:0000256" key="1">
    <source>
        <dbReference type="ARBA" id="ARBA00004138"/>
    </source>
</evidence>
<dbReference type="STRING" id="5722.A2DAL0"/>
<dbReference type="GO" id="GO:0030992">
    <property type="term" value="C:intraciliary transport particle B"/>
    <property type="evidence" value="ECO:0000318"/>
    <property type="project" value="GO_Central"/>
</dbReference>
<dbReference type="RefSeq" id="XP_001583499.1">
    <property type="nucleotide sequence ID" value="XM_001583449.1"/>
</dbReference>
<dbReference type="Proteomes" id="UP000001542">
    <property type="component" value="Unassembled WGS sequence"/>
</dbReference>
<evidence type="ECO:0000256" key="2">
    <source>
        <dbReference type="ARBA" id="ARBA00008340"/>
    </source>
</evidence>
<protein>
    <recommendedName>
        <fullName evidence="10">Clusterin-associated protein 1</fullName>
    </recommendedName>
</protein>
<evidence type="ECO:0000256" key="3">
    <source>
        <dbReference type="ARBA" id="ARBA00022794"/>
    </source>
</evidence>
<dbReference type="PANTHER" id="PTHR21547">
    <property type="entry name" value="CLUSTERIN ASSOCIATED PROTEIN 1"/>
    <property type="match status" value="1"/>
</dbReference>
<organism evidence="8 9">
    <name type="scientific">Trichomonas vaginalis (strain ATCC PRA-98 / G3)</name>
    <dbReference type="NCBI Taxonomy" id="412133"/>
    <lineage>
        <taxon>Eukaryota</taxon>
        <taxon>Metamonada</taxon>
        <taxon>Parabasalia</taxon>
        <taxon>Trichomonadida</taxon>
        <taxon>Trichomonadidae</taxon>
        <taxon>Trichomonas</taxon>
    </lineage>
</organism>
<evidence type="ECO:0000256" key="4">
    <source>
        <dbReference type="ARBA" id="ARBA00023054"/>
    </source>
</evidence>
<keyword evidence="6" id="KW-0966">Cell projection</keyword>
<evidence type="ECO:0000313" key="8">
    <source>
        <dbReference type="EMBL" id="EAY22513.1"/>
    </source>
</evidence>
<keyword evidence="4 7" id="KW-0175">Coiled coil</keyword>
<reference evidence="8" key="1">
    <citation type="submission" date="2006-10" db="EMBL/GenBank/DDBJ databases">
        <authorList>
            <person name="Amadeo P."/>
            <person name="Zhao Q."/>
            <person name="Wortman J."/>
            <person name="Fraser-Liggett C."/>
            <person name="Carlton J."/>
        </authorList>
    </citation>
    <scope>NUCLEOTIDE SEQUENCE</scope>
    <source>
        <strain evidence="8">G3</strain>
    </source>
</reference>
<evidence type="ECO:0000256" key="6">
    <source>
        <dbReference type="ARBA" id="ARBA00023273"/>
    </source>
</evidence>
<evidence type="ECO:0000256" key="7">
    <source>
        <dbReference type="SAM" id="Coils"/>
    </source>
</evidence>
<dbReference type="eggNOG" id="KOG3647">
    <property type="taxonomic scope" value="Eukaryota"/>
</dbReference>
<proteinExistence type="inferred from homology"/>
<reference evidence="8" key="2">
    <citation type="journal article" date="2007" name="Science">
        <title>Draft genome sequence of the sexually transmitted pathogen Trichomonas vaginalis.</title>
        <authorList>
            <person name="Carlton J.M."/>
            <person name="Hirt R.P."/>
            <person name="Silva J.C."/>
            <person name="Delcher A.L."/>
            <person name="Schatz M."/>
            <person name="Zhao Q."/>
            <person name="Wortman J.R."/>
            <person name="Bidwell S.L."/>
            <person name="Alsmark U.C.M."/>
            <person name="Besteiro S."/>
            <person name="Sicheritz-Ponten T."/>
            <person name="Noel C.J."/>
            <person name="Dacks J.B."/>
            <person name="Foster P.G."/>
            <person name="Simillion C."/>
            <person name="Van de Peer Y."/>
            <person name="Miranda-Saavedra D."/>
            <person name="Barton G.J."/>
            <person name="Westrop G.D."/>
            <person name="Mueller S."/>
            <person name="Dessi D."/>
            <person name="Fiori P.L."/>
            <person name="Ren Q."/>
            <person name="Paulsen I."/>
            <person name="Zhang H."/>
            <person name="Bastida-Corcuera F.D."/>
            <person name="Simoes-Barbosa A."/>
            <person name="Brown M.T."/>
            <person name="Hayes R.D."/>
            <person name="Mukherjee M."/>
            <person name="Okumura C.Y."/>
            <person name="Schneider R."/>
            <person name="Smith A.J."/>
            <person name="Vanacova S."/>
            <person name="Villalvazo M."/>
            <person name="Haas B.J."/>
            <person name="Pertea M."/>
            <person name="Feldblyum T.V."/>
            <person name="Utterback T.R."/>
            <person name="Shu C.L."/>
            <person name="Osoegawa K."/>
            <person name="de Jong P.J."/>
            <person name="Hrdy I."/>
            <person name="Horvathova L."/>
            <person name="Zubacova Z."/>
            <person name="Dolezal P."/>
            <person name="Malik S.B."/>
            <person name="Logsdon J.M. Jr."/>
            <person name="Henze K."/>
            <person name="Gupta A."/>
            <person name="Wang C.C."/>
            <person name="Dunne R.L."/>
            <person name="Upcroft J.A."/>
            <person name="Upcroft P."/>
            <person name="White O."/>
            <person name="Salzberg S.L."/>
            <person name="Tang P."/>
            <person name="Chiu C.-H."/>
            <person name="Lee Y.-S."/>
            <person name="Embley T.M."/>
            <person name="Coombs G.H."/>
            <person name="Mottram J.C."/>
            <person name="Tachezy J."/>
            <person name="Fraser-Liggett C.M."/>
            <person name="Johnson P.J."/>
        </authorList>
    </citation>
    <scope>NUCLEOTIDE SEQUENCE [LARGE SCALE GENOMIC DNA]</scope>
    <source>
        <strain evidence="8">G3</strain>
    </source>
</reference>
<dbReference type="GO" id="GO:0005929">
    <property type="term" value="C:cilium"/>
    <property type="evidence" value="ECO:0000318"/>
    <property type="project" value="GO_Central"/>
</dbReference>
<keyword evidence="5" id="KW-0969">Cilium</keyword>